<evidence type="ECO:0000256" key="1">
    <source>
        <dbReference type="SAM" id="MobiDB-lite"/>
    </source>
</evidence>
<proteinExistence type="predicted"/>
<feature type="compositionally biased region" description="Basic and acidic residues" evidence="1">
    <location>
        <begin position="28"/>
        <end position="65"/>
    </location>
</feature>
<gene>
    <name evidence="3" type="ORF">DW848_02135</name>
    <name evidence="2" type="ORF">DWV45_14685</name>
</gene>
<organism evidence="3 5">
    <name type="scientific">Agathobacter rectalis</name>
    <dbReference type="NCBI Taxonomy" id="39491"/>
    <lineage>
        <taxon>Bacteria</taxon>
        <taxon>Bacillati</taxon>
        <taxon>Bacillota</taxon>
        <taxon>Clostridia</taxon>
        <taxon>Lachnospirales</taxon>
        <taxon>Lachnospiraceae</taxon>
        <taxon>Agathobacter</taxon>
    </lineage>
</organism>
<evidence type="ECO:0008006" key="6">
    <source>
        <dbReference type="Google" id="ProtNLM"/>
    </source>
</evidence>
<dbReference type="RefSeq" id="WP_118327305.1">
    <property type="nucleotide sequence ID" value="NZ_JBBNFZ010000039.1"/>
</dbReference>
<reference evidence="4 5" key="1">
    <citation type="submission" date="2018-08" db="EMBL/GenBank/DDBJ databases">
        <title>A genome reference for cultivated species of the human gut microbiota.</title>
        <authorList>
            <person name="Zou Y."/>
            <person name="Xue W."/>
            <person name="Luo G."/>
        </authorList>
    </citation>
    <scope>NUCLEOTIDE SEQUENCE [LARGE SCALE GENOMIC DNA]</scope>
    <source>
        <strain evidence="2 4">AF06-19</strain>
        <strain evidence="3 5">AM36-3AA</strain>
    </source>
</reference>
<protein>
    <recommendedName>
        <fullName evidence="6">HK97 gp10 family phage protein</fullName>
    </recommendedName>
</protein>
<evidence type="ECO:0000313" key="4">
    <source>
        <dbReference type="Proteomes" id="UP000283683"/>
    </source>
</evidence>
<evidence type="ECO:0000313" key="5">
    <source>
        <dbReference type="Proteomes" id="UP000286104"/>
    </source>
</evidence>
<comment type="caution">
    <text evidence="3">The sequence shown here is derived from an EMBL/GenBank/DDBJ whole genome shotgun (WGS) entry which is preliminary data.</text>
</comment>
<accession>A0A414A6B4</accession>
<evidence type="ECO:0000313" key="2">
    <source>
        <dbReference type="EMBL" id="RGW85168.1"/>
    </source>
</evidence>
<dbReference type="Proteomes" id="UP000286104">
    <property type="component" value="Unassembled WGS sequence"/>
</dbReference>
<dbReference type="AlphaFoldDB" id="A0A414A6B4"/>
<dbReference type="Pfam" id="PF04883">
    <property type="entry name" value="HK97-gp10_like"/>
    <property type="match status" value="1"/>
</dbReference>
<feature type="region of interest" description="Disordered" evidence="1">
    <location>
        <begin position="28"/>
        <end position="66"/>
    </location>
</feature>
<dbReference type="EMBL" id="QSAZ01000019">
    <property type="protein sequence ID" value="RGW85168.1"/>
    <property type="molecule type" value="Genomic_DNA"/>
</dbReference>
<evidence type="ECO:0000313" key="3">
    <source>
        <dbReference type="EMBL" id="RHC41262.1"/>
    </source>
</evidence>
<sequence>MAAGLDFEIEGLEELERDLTKAIQTAPEKAKETLKGIGKDFKNAAKKRANSELKPHERTGSEKNKAIKRKWGTKVIEENVGATALVWNSARHFHLIENGHNLVRGGRIVGFVPGKHIMEKTRNEYENIVPQRFEEMIDEILKEGDLN</sequence>
<name>A0A414A6B4_9FIRM</name>
<dbReference type="Proteomes" id="UP000283683">
    <property type="component" value="Unassembled WGS sequence"/>
</dbReference>
<dbReference type="InterPro" id="IPR010064">
    <property type="entry name" value="HK97-gp10_tail"/>
</dbReference>
<dbReference type="EMBL" id="QSHU01000002">
    <property type="protein sequence ID" value="RHC41262.1"/>
    <property type="molecule type" value="Genomic_DNA"/>
</dbReference>